<name>A0A6J8D1N0_MYTCO</name>
<sequence>MFFFFSTYRFSFQIKPNGEILKVYHPPEDDDVLATKKGLAGMLAAKMHDKEELHPGLVNEGNGQWKYQTEEIGNEGPHSARYTAKDTETGTEFKKVRTSNIIEHSKEFFEKTLFYQKKLGIIHKVLIEDSFTAMTGARGFDPHKNMRKVKAVNQFSNMEYPEMTVLSKGELIFLTKQPVKNILEKPTGSILNSSIHVSKYERKKPKVDVDKKMKEIESNITCIKNEPKKGM</sequence>
<reference evidence="1 2" key="1">
    <citation type="submission" date="2020-06" db="EMBL/GenBank/DDBJ databases">
        <authorList>
            <person name="Li R."/>
            <person name="Bekaert M."/>
        </authorList>
    </citation>
    <scope>NUCLEOTIDE SEQUENCE [LARGE SCALE GENOMIC DNA]</scope>
    <source>
        <strain evidence="2">wild</strain>
    </source>
</reference>
<dbReference type="OrthoDB" id="6101231at2759"/>
<evidence type="ECO:0000313" key="2">
    <source>
        <dbReference type="Proteomes" id="UP000507470"/>
    </source>
</evidence>
<organism evidence="1 2">
    <name type="scientific">Mytilus coruscus</name>
    <name type="common">Sea mussel</name>
    <dbReference type="NCBI Taxonomy" id="42192"/>
    <lineage>
        <taxon>Eukaryota</taxon>
        <taxon>Metazoa</taxon>
        <taxon>Spiralia</taxon>
        <taxon>Lophotrochozoa</taxon>
        <taxon>Mollusca</taxon>
        <taxon>Bivalvia</taxon>
        <taxon>Autobranchia</taxon>
        <taxon>Pteriomorphia</taxon>
        <taxon>Mytilida</taxon>
        <taxon>Mytiloidea</taxon>
        <taxon>Mytilidae</taxon>
        <taxon>Mytilinae</taxon>
        <taxon>Mytilus</taxon>
    </lineage>
</organism>
<accession>A0A6J8D1N0</accession>
<dbReference type="Proteomes" id="UP000507470">
    <property type="component" value="Unassembled WGS sequence"/>
</dbReference>
<proteinExistence type="predicted"/>
<evidence type="ECO:0000313" key="1">
    <source>
        <dbReference type="EMBL" id="CAC5401162.1"/>
    </source>
</evidence>
<dbReference type="AlphaFoldDB" id="A0A6J8D1N0"/>
<protein>
    <submittedName>
        <fullName evidence="1">Uncharacterized protein</fullName>
    </submittedName>
</protein>
<keyword evidence="2" id="KW-1185">Reference proteome</keyword>
<dbReference type="EMBL" id="CACVKT020006391">
    <property type="protein sequence ID" value="CAC5401162.1"/>
    <property type="molecule type" value="Genomic_DNA"/>
</dbReference>
<gene>
    <name evidence="1" type="ORF">MCOR_35277</name>
</gene>